<dbReference type="RefSeq" id="WP_142531788.1">
    <property type="nucleotide sequence ID" value="NZ_FXTB01000001.1"/>
</dbReference>
<feature type="binding site" evidence="6">
    <location>
        <position position="537"/>
    </location>
    <ligand>
        <name>Mg(2+)</name>
        <dbReference type="ChEBI" id="CHEBI:18420"/>
    </ligand>
</feature>
<evidence type="ECO:0000256" key="4">
    <source>
        <dbReference type="ARBA" id="ARBA00022840"/>
    </source>
</evidence>
<comment type="catalytic activity">
    <reaction evidence="6">
        <text>acetate + ATP + CoA = acetyl-CoA + AMP + diphosphate</text>
        <dbReference type="Rhea" id="RHEA:23176"/>
        <dbReference type="ChEBI" id="CHEBI:30089"/>
        <dbReference type="ChEBI" id="CHEBI:30616"/>
        <dbReference type="ChEBI" id="CHEBI:33019"/>
        <dbReference type="ChEBI" id="CHEBI:57287"/>
        <dbReference type="ChEBI" id="CHEBI:57288"/>
        <dbReference type="ChEBI" id="CHEBI:456215"/>
        <dbReference type="EC" id="6.2.1.1"/>
    </reaction>
</comment>
<comment type="PTM">
    <text evidence="6">Acetylated. Deacetylation by the SIR2-homolog deacetylase activates the enzyme.</text>
</comment>
<protein>
    <recommendedName>
        <fullName evidence="6">Acetyl-coenzyme A synthetase</fullName>
        <shortName evidence="6">AcCoA synthetase</shortName>
        <shortName evidence="6">Acs</shortName>
        <ecNumber evidence="6">6.2.1.1</ecNumber>
    </recommendedName>
    <alternativeName>
        <fullName evidence="6">Acetate--CoA ligase</fullName>
    </alternativeName>
    <alternativeName>
        <fullName evidence="6">Acyl-activating enzyme</fullName>
    </alternativeName>
</protein>
<evidence type="ECO:0000256" key="1">
    <source>
        <dbReference type="ARBA" id="ARBA00006432"/>
    </source>
</evidence>
<dbReference type="GO" id="GO:0003987">
    <property type="term" value="F:acetate-CoA ligase activity"/>
    <property type="evidence" value="ECO:0007669"/>
    <property type="project" value="UniProtKB-UniRule"/>
</dbReference>
<evidence type="ECO:0000313" key="10">
    <source>
        <dbReference type="EMBL" id="SMO38372.1"/>
    </source>
</evidence>
<dbReference type="InterPro" id="IPR025110">
    <property type="entry name" value="AMP-bd_C"/>
</dbReference>
<keyword evidence="6" id="KW-0460">Magnesium</keyword>
<evidence type="ECO:0000259" key="7">
    <source>
        <dbReference type="Pfam" id="PF00501"/>
    </source>
</evidence>
<feature type="binding site" evidence="6">
    <location>
        <position position="526"/>
    </location>
    <ligand>
        <name>ATP</name>
        <dbReference type="ChEBI" id="CHEBI:30616"/>
    </ligand>
</feature>
<dbReference type="InterPro" id="IPR042099">
    <property type="entry name" value="ANL_N_sf"/>
</dbReference>
<feature type="binding site" evidence="6">
    <location>
        <position position="523"/>
    </location>
    <ligand>
        <name>CoA</name>
        <dbReference type="ChEBI" id="CHEBI:57287"/>
    </ligand>
</feature>
<evidence type="ECO:0000259" key="8">
    <source>
        <dbReference type="Pfam" id="PF13193"/>
    </source>
</evidence>
<accession>A0A521AU53</accession>
<dbReference type="Pfam" id="PF16177">
    <property type="entry name" value="ACAS_N"/>
    <property type="match status" value="1"/>
</dbReference>
<proteinExistence type="inferred from homology"/>
<evidence type="ECO:0000256" key="5">
    <source>
        <dbReference type="ARBA" id="ARBA00022990"/>
    </source>
</evidence>
<keyword evidence="11" id="KW-1185">Reference proteome</keyword>
<feature type="binding site" evidence="6">
    <location>
        <position position="539"/>
    </location>
    <ligand>
        <name>Mg(2+)</name>
        <dbReference type="ChEBI" id="CHEBI:18420"/>
    </ligand>
</feature>
<dbReference type="NCBIfam" id="NF001208">
    <property type="entry name" value="PRK00174.1"/>
    <property type="match status" value="1"/>
</dbReference>
<dbReference type="EMBL" id="FXTB01000001">
    <property type="protein sequence ID" value="SMO38372.1"/>
    <property type="molecule type" value="Genomic_DNA"/>
</dbReference>
<dbReference type="GO" id="GO:0046872">
    <property type="term" value="F:metal ion binding"/>
    <property type="evidence" value="ECO:0007669"/>
    <property type="project" value="UniProtKB-KW"/>
</dbReference>
<keyword evidence="3 6" id="KW-0547">Nucleotide-binding</keyword>
<sequence>MENKKDIYHPVKENFEKAVISSMDEYHALYAESIENNEAFWDKQAKQMLRWQHDFEEVSNCDLEEGMISWFLGGKLNACENCVDRHARNNGDKIALIWEADEPGQEKRISYKELLREVSRLANVLRHHGIRKGDRVALYMPMIPEAVYAMLACARIGAVHSVVFAGFSAEALRDRINNAKCKAVITANEGVRGKRVIPLKRIVDEAVMACPSIQHVFVAERTANKVPFYEPRDVWLNRAMEAERPYCPIEHMDSEDTLFLLYTSGSTGQPKGLAHTTAGYLLFAALTQKYVFDIQPDDVYACVADIGWVTGHTYVVYGPLLNGGTTVIFESVPGYPDAGRYWEMVERLKISQFYTAPTAIRAIQREGDAYVKKYDRSSLRVLGTVGEPINPDTWRWYHDVVGEGRCSIVDTWWQTETGGILISPLPAATPTKPGSATLPFFGIEPVLLSPEGQEVHGNGVSGLLAIKKPWPGMARTIQGDHQRFLTTYLTDYKGYYLTGDGAMRDNDGYYWLTGRVDDVMNVSGHRIGSAEIEGALVSHPYCAEAAVVGFPHDIKGEGIFAYVIMHEDEDSGTDLVGELRNEVRRRIGPIATPDRIIIAPGLPKTRSGKIMRRILRKIAANQTDDMGDISTLADPGIVEKLIELRNAK</sequence>
<reference evidence="10 11" key="1">
    <citation type="submission" date="2017-05" db="EMBL/GenBank/DDBJ databases">
        <authorList>
            <person name="Varghese N."/>
            <person name="Submissions S."/>
        </authorList>
    </citation>
    <scope>NUCLEOTIDE SEQUENCE [LARGE SCALE GENOMIC DNA]</scope>
    <source>
        <strain evidence="10 11">DSM 27040</strain>
    </source>
</reference>
<dbReference type="CDD" id="cd05966">
    <property type="entry name" value="ACS"/>
    <property type="match status" value="1"/>
</dbReference>
<evidence type="ECO:0000259" key="9">
    <source>
        <dbReference type="Pfam" id="PF16177"/>
    </source>
</evidence>
<feature type="modified residue" description="N6-acetyllysine" evidence="6">
    <location>
        <position position="609"/>
    </location>
</feature>
<dbReference type="OrthoDB" id="9778383at2"/>
<feature type="binding site" evidence="6">
    <location>
        <begin position="386"/>
        <end position="388"/>
    </location>
    <ligand>
        <name>ATP</name>
        <dbReference type="ChEBI" id="CHEBI:30616"/>
    </ligand>
</feature>
<dbReference type="SUPFAM" id="SSF56801">
    <property type="entry name" value="Acetyl-CoA synthetase-like"/>
    <property type="match status" value="1"/>
</dbReference>
<feature type="binding site" evidence="6">
    <location>
        <position position="584"/>
    </location>
    <ligand>
        <name>CoA</name>
        <dbReference type="ChEBI" id="CHEBI:57287"/>
    </ligand>
</feature>
<comment type="similarity">
    <text evidence="1 6">Belongs to the ATP-dependent AMP-binding enzyme family.</text>
</comment>
<dbReference type="InterPro" id="IPR032387">
    <property type="entry name" value="ACAS_N"/>
</dbReference>
<dbReference type="Proteomes" id="UP000319040">
    <property type="component" value="Unassembled WGS sequence"/>
</dbReference>
<dbReference type="EC" id="6.2.1.1" evidence="6"/>
<feature type="binding site" evidence="6">
    <location>
        <position position="310"/>
    </location>
    <ligand>
        <name>CoA</name>
        <dbReference type="ChEBI" id="CHEBI:57287"/>
    </ligand>
</feature>
<feature type="binding site" evidence="6">
    <location>
        <position position="515"/>
    </location>
    <ligand>
        <name>ATP</name>
        <dbReference type="ChEBI" id="CHEBI:30616"/>
    </ligand>
</feature>
<feature type="domain" description="AMP-binding enzyme C-terminal" evidence="8">
    <location>
        <begin position="531"/>
        <end position="609"/>
    </location>
</feature>
<gene>
    <name evidence="6" type="primary">acsA</name>
    <name evidence="10" type="ORF">SAMN06265379_101407</name>
</gene>
<dbReference type="GO" id="GO:0005524">
    <property type="term" value="F:ATP binding"/>
    <property type="evidence" value="ECO:0007669"/>
    <property type="project" value="UniProtKB-KW"/>
</dbReference>
<evidence type="ECO:0000256" key="2">
    <source>
        <dbReference type="ARBA" id="ARBA00022598"/>
    </source>
</evidence>
<keyword evidence="4 6" id="KW-0067">ATP-binding</keyword>
<name>A0A521AU53_SACCC</name>
<dbReference type="PANTHER" id="PTHR24095">
    <property type="entry name" value="ACETYL-COENZYME A SYNTHETASE"/>
    <property type="match status" value="1"/>
</dbReference>
<dbReference type="PANTHER" id="PTHR24095:SF14">
    <property type="entry name" value="ACETYL-COENZYME A SYNTHETASE 1"/>
    <property type="match status" value="1"/>
</dbReference>
<comment type="caution">
    <text evidence="6">Lacks conserved residue(s) required for the propagation of feature annotation.</text>
</comment>
<keyword evidence="2 6" id="KW-0436">Ligase</keyword>
<feature type="domain" description="AMP-dependent synthetase/ligase" evidence="7">
    <location>
        <begin position="84"/>
        <end position="470"/>
    </location>
</feature>
<organism evidence="10 11">
    <name type="scientific">Saccharicrinis carchari</name>
    <dbReference type="NCBI Taxonomy" id="1168039"/>
    <lineage>
        <taxon>Bacteria</taxon>
        <taxon>Pseudomonadati</taxon>
        <taxon>Bacteroidota</taxon>
        <taxon>Bacteroidia</taxon>
        <taxon>Marinilabiliales</taxon>
        <taxon>Marinilabiliaceae</taxon>
        <taxon>Saccharicrinis</taxon>
    </lineage>
</organism>
<dbReference type="Pfam" id="PF00501">
    <property type="entry name" value="AMP-binding"/>
    <property type="match status" value="1"/>
</dbReference>
<evidence type="ECO:0000256" key="6">
    <source>
        <dbReference type="HAMAP-Rule" id="MF_01123"/>
    </source>
</evidence>
<evidence type="ECO:0000256" key="3">
    <source>
        <dbReference type="ARBA" id="ARBA00022741"/>
    </source>
</evidence>
<dbReference type="NCBIfam" id="TIGR02188">
    <property type="entry name" value="Ac_CoA_lig_AcsA"/>
    <property type="match status" value="1"/>
</dbReference>
<dbReference type="InterPro" id="IPR000873">
    <property type="entry name" value="AMP-dep_synth/lig_dom"/>
</dbReference>
<dbReference type="InterPro" id="IPR020845">
    <property type="entry name" value="AMP-binding_CS"/>
</dbReference>
<keyword evidence="5 6" id="KW-0007">Acetylation</keyword>
<dbReference type="InterPro" id="IPR045851">
    <property type="entry name" value="AMP-bd_C_sf"/>
</dbReference>
<dbReference type="FunFam" id="3.40.50.12780:FF:000001">
    <property type="entry name" value="Acetyl-coenzyme A synthetase"/>
    <property type="match status" value="1"/>
</dbReference>
<dbReference type="GO" id="GO:0019427">
    <property type="term" value="P:acetyl-CoA biosynthetic process from acetate"/>
    <property type="evidence" value="ECO:0007669"/>
    <property type="project" value="UniProtKB-UniRule"/>
</dbReference>
<keyword evidence="6" id="KW-0479">Metal-binding</keyword>
<dbReference type="GO" id="GO:0016208">
    <property type="term" value="F:AMP binding"/>
    <property type="evidence" value="ECO:0007669"/>
    <property type="project" value="InterPro"/>
</dbReference>
<dbReference type="InterPro" id="IPR011904">
    <property type="entry name" value="Ac_CoA_lig"/>
</dbReference>
<evidence type="ECO:0000313" key="11">
    <source>
        <dbReference type="Proteomes" id="UP000319040"/>
    </source>
</evidence>
<dbReference type="HAMAP" id="MF_01123">
    <property type="entry name" value="Ac_CoA_synth"/>
    <property type="match status" value="1"/>
</dbReference>
<feature type="binding site" evidence="6">
    <location>
        <position position="500"/>
    </location>
    <ligand>
        <name>ATP</name>
        <dbReference type="ChEBI" id="CHEBI:30616"/>
    </ligand>
</feature>
<dbReference type="FunFam" id="3.30.300.30:FF:000004">
    <property type="entry name" value="Acetyl-coenzyme A synthetase"/>
    <property type="match status" value="1"/>
</dbReference>
<dbReference type="PROSITE" id="PS00455">
    <property type="entry name" value="AMP_BINDING"/>
    <property type="match status" value="1"/>
</dbReference>
<dbReference type="Gene3D" id="3.30.300.30">
    <property type="match status" value="1"/>
</dbReference>
<feature type="domain" description="Acetyl-coenzyme A synthetase N-terminal" evidence="9">
    <location>
        <begin position="26"/>
        <end position="82"/>
    </location>
</feature>
<comment type="function">
    <text evidence="6">Catalyzes the conversion of acetate into acetyl-CoA (AcCoA), an essential intermediate at the junction of anabolic and catabolic pathways. AcsA undergoes a two-step reaction. In the first half reaction, AcsA combines acetate with ATP to form acetyl-adenylate (AcAMP) intermediate. In the second half reaction, it can then transfer the acetyl group from AcAMP to the sulfhydryl group of CoA, forming the product AcCoA.</text>
</comment>
<comment type="cofactor">
    <cofactor evidence="6">
        <name>Mg(2+)</name>
        <dbReference type="ChEBI" id="CHEBI:18420"/>
    </cofactor>
</comment>
<dbReference type="AlphaFoldDB" id="A0A521AU53"/>
<dbReference type="Pfam" id="PF13193">
    <property type="entry name" value="AMP-binding_C"/>
    <property type="match status" value="1"/>
</dbReference>
<feature type="binding site" evidence="6">
    <location>
        <begin position="410"/>
        <end position="415"/>
    </location>
    <ligand>
        <name>ATP</name>
        <dbReference type="ChEBI" id="CHEBI:30616"/>
    </ligand>
</feature>
<dbReference type="Gene3D" id="3.40.50.12780">
    <property type="entry name" value="N-terminal domain of ligase-like"/>
    <property type="match status" value="1"/>
</dbReference>